<gene>
    <name evidence="2" type="ORF">GSOID_T00009791001</name>
</gene>
<feature type="region of interest" description="Disordered" evidence="1">
    <location>
        <begin position="713"/>
        <end position="733"/>
    </location>
</feature>
<evidence type="ECO:0000313" key="3">
    <source>
        <dbReference type="Proteomes" id="UP000001307"/>
    </source>
</evidence>
<feature type="region of interest" description="Disordered" evidence="1">
    <location>
        <begin position="81"/>
        <end position="107"/>
    </location>
</feature>
<accession>E4XYK8</accession>
<protein>
    <submittedName>
        <fullName evidence="2">Uncharacterized protein</fullName>
    </submittedName>
</protein>
<organism evidence="2">
    <name type="scientific">Oikopleura dioica</name>
    <name type="common">Tunicate</name>
    <dbReference type="NCBI Taxonomy" id="34765"/>
    <lineage>
        <taxon>Eukaryota</taxon>
        <taxon>Metazoa</taxon>
        <taxon>Chordata</taxon>
        <taxon>Tunicata</taxon>
        <taxon>Appendicularia</taxon>
        <taxon>Copelata</taxon>
        <taxon>Oikopleuridae</taxon>
        <taxon>Oikopleura</taxon>
    </lineage>
</organism>
<evidence type="ECO:0000313" key="2">
    <source>
        <dbReference type="EMBL" id="CBY14720.1"/>
    </source>
</evidence>
<dbReference type="Proteomes" id="UP000001307">
    <property type="component" value="Unassembled WGS sequence"/>
</dbReference>
<name>E4XYK8_OIKDI</name>
<feature type="compositionally biased region" description="Polar residues" evidence="1">
    <location>
        <begin position="1114"/>
        <end position="1131"/>
    </location>
</feature>
<feature type="region of interest" description="Disordered" evidence="1">
    <location>
        <begin position="1381"/>
        <end position="1405"/>
    </location>
</feature>
<feature type="compositionally biased region" description="Acidic residues" evidence="1">
    <location>
        <begin position="713"/>
        <end position="730"/>
    </location>
</feature>
<reference evidence="2" key="1">
    <citation type="journal article" date="2010" name="Science">
        <title>Plasticity of animal genome architecture unmasked by rapid evolution of a pelagic tunicate.</title>
        <authorList>
            <person name="Denoeud F."/>
            <person name="Henriet S."/>
            <person name="Mungpakdee S."/>
            <person name="Aury J.M."/>
            <person name="Da Silva C."/>
            <person name="Brinkmann H."/>
            <person name="Mikhaleva J."/>
            <person name="Olsen L.C."/>
            <person name="Jubin C."/>
            <person name="Canestro C."/>
            <person name="Bouquet J.M."/>
            <person name="Danks G."/>
            <person name="Poulain J."/>
            <person name="Campsteijn C."/>
            <person name="Adamski M."/>
            <person name="Cross I."/>
            <person name="Yadetie F."/>
            <person name="Muffato M."/>
            <person name="Louis A."/>
            <person name="Butcher S."/>
            <person name="Tsagkogeorga G."/>
            <person name="Konrad A."/>
            <person name="Singh S."/>
            <person name="Jensen M.F."/>
            <person name="Cong E.H."/>
            <person name="Eikeseth-Otteraa H."/>
            <person name="Noel B."/>
            <person name="Anthouard V."/>
            <person name="Porcel B.M."/>
            <person name="Kachouri-Lafond R."/>
            <person name="Nishino A."/>
            <person name="Ugolini M."/>
            <person name="Chourrout P."/>
            <person name="Nishida H."/>
            <person name="Aasland R."/>
            <person name="Huzurbazar S."/>
            <person name="Westhof E."/>
            <person name="Delsuc F."/>
            <person name="Lehrach H."/>
            <person name="Reinhardt R."/>
            <person name="Weissenbach J."/>
            <person name="Roy S.W."/>
            <person name="Artiguenave F."/>
            <person name="Postlethwait J.H."/>
            <person name="Manak J.R."/>
            <person name="Thompson E.M."/>
            <person name="Jaillon O."/>
            <person name="Du Pasquier L."/>
            <person name="Boudinot P."/>
            <person name="Liberles D.A."/>
            <person name="Volff J.N."/>
            <person name="Philippe H."/>
            <person name="Lenhard B."/>
            <person name="Roest Crollius H."/>
            <person name="Wincker P."/>
            <person name="Chourrout D."/>
        </authorList>
    </citation>
    <scope>NUCLEOTIDE SEQUENCE [LARGE SCALE GENOMIC DNA]</scope>
</reference>
<feature type="region of interest" description="Disordered" evidence="1">
    <location>
        <begin position="1110"/>
        <end position="1139"/>
    </location>
</feature>
<dbReference type="InParanoid" id="E4XYK8"/>
<proteinExistence type="predicted"/>
<keyword evidence="3" id="KW-1185">Reference proteome</keyword>
<feature type="compositionally biased region" description="Polar residues" evidence="1">
    <location>
        <begin position="592"/>
        <end position="620"/>
    </location>
</feature>
<feature type="compositionally biased region" description="Basic and acidic residues" evidence="1">
    <location>
        <begin position="1395"/>
        <end position="1405"/>
    </location>
</feature>
<feature type="region of interest" description="Disordered" evidence="1">
    <location>
        <begin position="590"/>
        <end position="620"/>
    </location>
</feature>
<dbReference type="EMBL" id="FN653337">
    <property type="protein sequence ID" value="CBY14720.1"/>
    <property type="molecule type" value="Genomic_DNA"/>
</dbReference>
<sequence length="1405" mass="158928">MHRHTRGYNLTRTITGALKAAQEELQQALAPSNPIQLDDVGNEEHAAQLTAEEQQQNWLRNLQLQIPVVFQVSPENTVLTARDKIYGPPPPPGQSQDEGASDKSSKKNKVQLHMNSFKIDGQYQLYSSAWKHHGGSRDFLRVGVPFSVTDTESVLAQRGCLELEEFSAGLLQRFDSTVARYKDQYKWKTEEIDEIRLIIVQLVEAFNLGSPHLRMDLLQMSDYVLRAFVDGKIDQELYKRVIGFSALAGQGRLKAIEGGSAAKRANKPEALQSLAFRMSRFDLLFPKMRQRMLARMFLGTNAAELPSSAHLLTLHDFHGMVTGSSVLPREQKNAWIFNCSCEGQNLGSLLAVLPLQKFKVRSGSIPLTAQLFGWENDLDRVRDRVPMDPHRYLVTDIEAEILQKGELEELLSVRQKQIDRIKSSKTMEDFYHGLSEIFPDVPKAVLQFAFYSVRRDGVVELGKFLRQSHGLIRQSQIMTRVHHQLQQVIKRRNRERAIAQNPQHTPKFSDHEKEEYQKLKLSLKRLGLQFTHPPLARYWQFGQAREEEEEANTFNSEQQAGYRYTFPAEVRNDVNHLDVVSSIEASTPAYEANNQSKTSTIGTSDAANGSSGHSDSGPVTLTSLQTSRLELMGLQEVASENSSVDGINLLNDSILVECDPVDSEQDRDLDMTLVLEILDEELDVLVPSYSDDPSISSLGYGPNPARFSRYEDYSAEEEVELDPSDSDYSGEDQRVRISPEDLQKMRDRYIWHSNRQWITHLAQIGWPMEKIMAILDKRHVPSINFERPVPRRSWWEKHMEPGYTRCEPPERSYTINDFINGLANPSAQALKDFPPVPSSLSTVDAHLVFPDNTRPFNRRTVRDASNQHPMYPQTLLNDGEDHSAIHAEVGTFSLWKTPYHGKSNPNYHLQDARGLYCEKRGNQWVTPPGTLSRILNAVCQPRLPGTYLGNQRDVQDLHYQPTGADIFEETTACTILNKRGELEERSLVSIGVTHTLLWSPTTTVPAAPSNWTMRMSDGDSHGLSSLESLAEFISSLAATSKTWQYSVNTEFASLDTSSGGRRSGVMVYTPGSPLRDMKTWQIKDWPVRFGANFLLLVLCGGGEKISLEDGESMGLSTSQSRQVQRQHTNSALVPDSAPYAQPGQVTYPDGYEAPSEIGTYRLERDSNGKRVCWNKVFWKGFGYSYHMKGFSSEDRSGQQILFSCGQHVPVFKIKLLLGLCYYLAATHSDMYARYLKHCEDNKVKARHPQCFNFRFPRCLLPSKWATYVPLLSQWLGREWRDDLQNLFNHCEGSGSLMRPFTEASYGDVVSTLLLDQKIEAATPQLSDVSTDSQDTGVDHSVMEELYRVDQSGRLVRLQDDTGEPDSNGRIGFDYGACFAHESQSKRPPQSSKHYSTKETEQLETL</sequence>
<evidence type="ECO:0000256" key="1">
    <source>
        <dbReference type="SAM" id="MobiDB-lite"/>
    </source>
</evidence>